<keyword evidence="3 7" id="KW-0012">Acyltransferase</keyword>
<dbReference type="FunFam" id="3.40.47.10:FF:000018">
    <property type="entry name" value="3-oxoacyl-[acyl-carrier-protein] synthase 2"/>
    <property type="match status" value="1"/>
</dbReference>
<comment type="similarity">
    <text evidence="1 4">Belongs to the thiolase-like superfamily. Beta-ketoacyl-ACP synthases family.</text>
</comment>
<evidence type="ECO:0000259" key="6">
    <source>
        <dbReference type="PROSITE" id="PS52004"/>
    </source>
</evidence>
<reference evidence="7 8" key="1">
    <citation type="submission" date="2020-08" db="EMBL/GenBank/DDBJ databases">
        <title>Genomic Encyclopedia of Type Strains, Phase III (KMG-III): the genomes of soil and plant-associated and newly described type strains.</title>
        <authorList>
            <person name="Whitman W."/>
        </authorList>
    </citation>
    <scope>NUCLEOTIDE SEQUENCE [LARGE SCALE GENOMIC DNA]</scope>
    <source>
        <strain evidence="7 8">CECT 3146</strain>
    </source>
</reference>
<keyword evidence="8" id="KW-1185">Reference proteome</keyword>
<dbReference type="EMBL" id="JACHJD010000011">
    <property type="protein sequence ID" value="MBB5106944.1"/>
    <property type="molecule type" value="Genomic_DNA"/>
</dbReference>
<dbReference type="InterPro" id="IPR000794">
    <property type="entry name" value="Beta-ketoacyl_synthase"/>
</dbReference>
<name>A0A7W8AYF3_STRST</name>
<dbReference type="GO" id="GO:0004315">
    <property type="term" value="F:3-oxoacyl-[acyl-carrier-protein] synthase activity"/>
    <property type="evidence" value="ECO:0007669"/>
    <property type="project" value="UniProtKB-EC"/>
</dbReference>
<accession>A0A7W8AYF3</accession>
<evidence type="ECO:0000313" key="8">
    <source>
        <dbReference type="Proteomes" id="UP000549009"/>
    </source>
</evidence>
<comment type="caution">
    <text evidence="7">The sequence shown here is derived from an EMBL/GenBank/DDBJ whole genome shotgun (WGS) entry which is preliminary data.</text>
</comment>
<protein>
    <submittedName>
        <fullName evidence="7">3-oxoacyl-[acyl-carrier-protein] synthase II</fullName>
        <ecNumber evidence="7">2.3.1.179</ecNumber>
    </submittedName>
</protein>
<feature type="domain" description="Ketosynthase family 3 (KS3)" evidence="6">
    <location>
        <begin position="37"/>
        <end position="440"/>
    </location>
</feature>
<dbReference type="SUPFAM" id="SSF53901">
    <property type="entry name" value="Thiolase-like"/>
    <property type="match status" value="2"/>
</dbReference>
<dbReference type="Gene3D" id="3.40.47.10">
    <property type="match status" value="2"/>
</dbReference>
<dbReference type="EC" id="2.3.1.179" evidence="7"/>
<dbReference type="Pfam" id="PF02801">
    <property type="entry name" value="Ketoacyl-synt_C"/>
    <property type="match status" value="1"/>
</dbReference>
<evidence type="ECO:0000256" key="4">
    <source>
        <dbReference type="RuleBase" id="RU003694"/>
    </source>
</evidence>
<dbReference type="InterPro" id="IPR014031">
    <property type="entry name" value="Ketoacyl_synth_C"/>
</dbReference>
<dbReference type="InterPro" id="IPR014030">
    <property type="entry name" value="Ketoacyl_synth_N"/>
</dbReference>
<dbReference type="SMART" id="SM00825">
    <property type="entry name" value="PKS_KS"/>
    <property type="match status" value="1"/>
</dbReference>
<dbReference type="InterPro" id="IPR020841">
    <property type="entry name" value="PKS_Beta-ketoAc_synthase_dom"/>
</dbReference>
<dbReference type="NCBIfam" id="NF005589">
    <property type="entry name" value="PRK07314.1"/>
    <property type="match status" value="1"/>
</dbReference>
<evidence type="ECO:0000256" key="2">
    <source>
        <dbReference type="ARBA" id="ARBA00022679"/>
    </source>
</evidence>
<dbReference type="Proteomes" id="UP000549009">
    <property type="component" value="Unassembled WGS sequence"/>
</dbReference>
<dbReference type="InterPro" id="IPR018201">
    <property type="entry name" value="Ketoacyl_synth_AS"/>
</dbReference>
<feature type="compositionally biased region" description="Pro residues" evidence="5">
    <location>
        <begin position="13"/>
        <end position="24"/>
    </location>
</feature>
<keyword evidence="2 4" id="KW-0808">Transferase</keyword>
<dbReference type="CDD" id="cd00834">
    <property type="entry name" value="KAS_I_II"/>
    <property type="match status" value="1"/>
</dbReference>
<evidence type="ECO:0000313" key="7">
    <source>
        <dbReference type="EMBL" id="MBB5106944.1"/>
    </source>
</evidence>
<dbReference type="PANTHER" id="PTHR11712">
    <property type="entry name" value="POLYKETIDE SYNTHASE-RELATED"/>
    <property type="match status" value="1"/>
</dbReference>
<evidence type="ECO:0000256" key="1">
    <source>
        <dbReference type="ARBA" id="ARBA00008467"/>
    </source>
</evidence>
<dbReference type="PANTHER" id="PTHR11712:SF347">
    <property type="entry name" value="BETA KETOACYL-ACYL CARRIER PROTEIN SYNTHASE"/>
    <property type="match status" value="1"/>
</dbReference>
<evidence type="ECO:0000256" key="5">
    <source>
        <dbReference type="SAM" id="MobiDB-lite"/>
    </source>
</evidence>
<sequence>MTAAAPGGGGPLPAGPARPLPERPTPGLATGAAAPEGDAVAVTGVGLVTAAGIGAAATWAGVCGGRSAAASDPGLAGLPVDISCTVPGFSPRRHVGRRSVLTQDRFSQLSVAAAREAVADSGLDPATWDGARVGVVVGCGLGGVATWEAQHRRLLDDGPKAVSALLVPMLVPNMVAGHLAMDLGATGPNLVTATACASGATAIGTALQLLRDGSCDVVVAGGGEAGVTPLMVTGFAQMGALSRRVGEPAAASRPFDRDRDGFVIGEGSGMLVLERAADARARGAAVRARVAGYGASADAHHLTAPDPQGTGVLLALRTALARAGVMPDEVDHVNAHGTSTPLNDAAEAAAVRKFLGPGPAVTSAKGVLGHTLGAAGAIEAALTVLAVQHGTVPPTANLTHQDPDIDLDVVTGAPRERPLEVAVSNSFGFGGQNAVLVVTAA</sequence>
<feature type="region of interest" description="Disordered" evidence="5">
    <location>
        <begin position="1"/>
        <end position="33"/>
    </location>
</feature>
<dbReference type="GO" id="GO:0030497">
    <property type="term" value="P:fatty acid elongation"/>
    <property type="evidence" value="ECO:0007669"/>
    <property type="project" value="UniProtKB-ARBA"/>
</dbReference>
<evidence type="ECO:0000256" key="3">
    <source>
        <dbReference type="ARBA" id="ARBA00023315"/>
    </source>
</evidence>
<dbReference type="Pfam" id="PF00109">
    <property type="entry name" value="ketoacyl-synt"/>
    <property type="match status" value="1"/>
</dbReference>
<feature type="compositionally biased region" description="Gly residues" evidence="5">
    <location>
        <begin position="1"/>
        <end position="12"/>
    </location>
</feature>
<dbReference type="FunFam" id="3.40.47.10:FF:000029">
    <property type="entry name" value="3-oxoacyl-[acyl-carrier-protein] synthase 1"/>
    <property type="match status" value="1"/>
</dbReference>
<proteinExistence type="inferred from homology"/>
<dbReference type="PROSITE" id="PS00606">
    <property type="entry name" value="KS3_1"/>
    <property type="match status" value="1"/>
</dbReference>
<gene>
    <name evidence="7" type="ORF">FHS40_006058</name>
</gene>
<dbReference type="InterPro" id="IPR016039">
    <property type="entry name" value="Thiolase-like"/>
</dbReference>
<dbReference type="PROSITE" id="PS52004">
    <property type="entry name" value="KS3_2"/>
    <property type="match status" value="1"/>
</dbReference>
<organism evidence="7 8">
    <name type="scientific">Streptomyces spectabilis</name>
    <dbReference type="NCBI Taxonomy" id="68270"/>
    <lineage>
        <taxon>Bacteria</taxon>
        <taxon>Bacillati</taxon>
        <taxon>Actinomycetota</taxon>
        <taxon>Actinomycetes</taxon>
        <taxon>Kitasatosporales</taxon>
        <taxon>Streptomycetaceae</taxon>
        <taxon>Streptomyces</taxon>
    </lineage>
</organism>
<dbReference type="AlphaFoldDB" id="A0A7W8AYF3"/>